<feature type="domain" description="HhH-GPD" evidence="10">
    <location>
        <begin position="121"/>
        <end position="275"/>
    </location>
</feature>
<organism evidence="11 12">
    <name type="scientific">Candidatus Scatomonas pullistercoris</name>
    <dbReference type="NCBI Taxonomy" id="2840920"/>
    <lineage>
        <taxon>Bacteria</taxon>
        <taxon>Bacillati</taxon>
        <taxon>Bacillota</taxon>
        <taxon>Clostridia</taxon>
        <taxon>Lachnospirales</taxon>
        <taxon>Lachnospiraceae</taxon>
        <taxon>Lachnospiraceae incertae sedis</taxon>
        <taxon>Candidatus Scatomonas</taxon>
    </lineage>
</organism>
<dbReference type="SMART" id="SM00478">
    <property type="entry name" value="ENDO3c"/>
    <property type="match status" value="1"/>
</dbReference>
<evidence type="ECO:0000313" key="12">
    <source>
        <dbReference type="Proteomes" id="UP000824169"/>
    </source>
</evidence>
<keyword evidence="5" id="KW-0234">DNA repair</keyword>
<sequence length="282" mass="32273">MKKNDFTLNTVTYSSETFSLPQIAESGQCFRMETAGGGTYEILAHDRYLRARQEGNTCVFFCSPQEFESFWRPYFDLDTDYAQWIRRIDPADAYLTRAAEAGKGIRILRQNSFEMIITFLISQQNNIRRIKRCIRSLCLRYGKLMRAPDGTGYYAFPTPEALAAADTESLLECNLGYRSKYVLAAAQSVRDGMLAPEMLVRAGFREARAELLKLYGVGPKVADCICLFGLHQLEAFPVDTHIRQALEKHYPEGFPFEKYSGFQGVLQQFIFYRELFPAGEQK</sequence>
<keyword evidence="8" id="KW-0326">Glycosidase</keyword>
<dbReference type="Pfam" id="PF00730">
    <property type="entry name" value="HhH-GPD"/>
    <property type="match status" value="1"/>
</dbReference>
<evidence type="ECO:0000256" key="3">
    <source>
        <dbReference type="ARBA" id="ARBA00022763"/>
    </source>
</evidence>
<dbReference type="PANTHER" id="PTHR10242:SF2">
    <property type="entry name" value="N-GLYCOSYLASE_DNA LYASE"/>
    <property type="match status" value="1"/>
</dbReference>
<keyword evidence="4" id="KW-0378">Hydrolase</keyword>
<evidence type="ECO:0000256" key="9">
    <source>
        <dbReference type="ARBA" id="ARBA00044632"/>
    </source>
</evidence>
<comment type="catalytic activity">
    <reaction evidence="9">
        <text>2'-deoxyribonucleotide-(2'-deoxyribose 5'-phosphate)-2'-deoxyribonucleotide-DNA = a 3'-end 2'-deoxyribonucleotide-(2,3-dehydro-2,3-deoxyribose 5'-phosphate)-DNA + a 5'-end 5'-phospho-2'-deoxyribonucleoside-DNA + H(+)</text>
        <dbReference type="Rhea" id="RHEA:66592"/>
        <dbReference type="Rhea" id="RHEA-COMP:13180"/>
        <dbReference type="Rhea" id="RHEA-COMP:16897"/>
        <dbReference type="Rhea" id="RHEA-COMP:17067"/>
        <dbReference type="ChEBI" id="CHEBI:15378"/>
        <dbReference type="ChEBI" id="CHEBI:136412"/>
        <dbReference type="ChEBI" id="CHEBI:157695"/>
        <dbReference type="ChEBI" id="CHEBI:167181"/>
        <dbReference type="EC" id="4.2.99.18"/>
    </reaction>
</comment>
<dbReference type="GO" id="GO:0140078">
    <property type="term" value="F:class I DNA-(apurinic or apyrimidinic site) endonuclease activity"/>
    <property type="evidence" value="ECO:0007669"/>
    <property type="project" value="UniProtKB-EC"/>
</dbReference>
<evidence type="ECO:0000256" key="4">
    <source>
        <dbReference type="ARBA" id="ARBA00022801"/>
    </source>
</evidence>
<dbReference type="Pfam" id="PF07934">
    <property type="entry name" value="OGG_N"/>
    <property type="match status" value="1"/>
</dbReference>
<dbReference type="GO" id="GO:0006289">
    <property type="term" value="P:nucleotide-excision repair"/>
    <property type="evidence" value="ECO:0007669"/>
    <property type="project" value="InterPro"/>
</dbReference>
<keyword evidence="7" id="KW-0511">Multifunctional enzyme</keyword>
<evidence type="ECO:0000256" key="6">
    <source>
        <dbReference type="ARBA" id="ARBA00023239"/>
    </source>
</evidence>
<comment type="similarity">
    <text evidence="1">Belongs to the type-1 OGG1 family.</text>
</comment>
<dbReference type="SUPFAM" id="SSF55945">
    <property type="entry name" value="TATA-box binding protein-like"/>
    <property type="match status" value="1"/>
</dbReference>
<accession>A0A9D1T9L2</accession>
<reference evidence="11" key="1">
    <citation type="submission" date="2020-10" db="EMBL/GenBank/DDBJ databases">
        <authorList>
            <person name="Gilroy R."/>
        </authorList>
    </citation>
    <scope>NUCLEOTIDE SEQUENCE</scope>
    <source>
        <strain evidence="11">CHK188-20938</strain>
    </source>
</reference>
<proteinExistence type="inferred from homology"/>
<dbReference type="CDD" id="cd00056">
    <property type="entry name" value="ENDO3c"/>
    <property type="match status" value="1"/>
</dbReference>
<comment type="caution">
    <text evidence="11">The sequence shown here is derived from an EMBL/GenBank/DDBJ whole genome shotgun (WGS) entry which is preliminary data.</text>
</comment>
<dbReference type="Gene3D" id="3.30.310.260">
    <property type="match status" value="1"/>
</dbReference>
<dbReference type="GO" id="GO:0006284">
    <property type="term" value="P:base-excision repair"/>
    <property type="evidence" value="ECO:0007669"/>
    <property type="project" value="InterPro"/>
</dbReference>
<reference evidence="11" key="2">
    <citation type="journal article" date="2021" name="PeerJ">
        <title>Extensive microbial diversity within the chicken gut microbiome revealed by metagenomics and culture.</title>
        <authorList>
            <person name="Gilroy R."/>
            <person name="Ravi A."/>
            <person name="Getino M."/>
            <person name="Pursley I."/>
            <person name="Horton D.L."/>
            <person name="Alikhan N.F."/>
            <person name="Baker D."/>
            <person name="Gharbi K."/>
            <person name="Hall N."/>
            <person name="Watson M."/>
            <person name="Adriaenssens E.M."/>
            <person name="Foster-Nyarko E."/>
            <person name="Jarju S."/>
            <person name="Secka A."/>
            <person name="Antonio M."/>
            <person name="Oren A."/>
            <person name="Chaudhuri R.R."/>
            <person name="La Ragione R."/>
            <person name="Hildebrand F."/>
            <person name="Pallen M.J."/>
        </authorList>
    </citation>
    <scope>NUCLEOTIDE SEQUENCE</scope>
    <source>
        <strain evidence="11">CHK188-20938</strain>
    </source>
</reference>
<protein>
    <recommendedName>
        <fullName evidence="2">DNA-(apurinic or apyrimidinic site) lyase</fullName>
        <ecNumber evidence="2">4.2.99.18</ecNumber>
    </recommendedName>
</protein>
<dbReference type="Proteomes" id="UP000824169">
    <property type="component" value="Unassembled WGS sequence"/>
</dbReference>
<dbReference type="SUPFAM" id="SSF48150">
    <property type="entry name" value="DNA-glycosylase"/>
    <property type="match status" value="1"/>
</dbReference>
<dbReference type="EMBL" id="DVOO01000009">
    <property type="protein sequence ID" value="HIV24671.1"/>
    <property type="molecule type" value="Genomic_DNA"/>
</dbReference>
<keyword evidence="6" id="KW-0456">Lyase</keyword>
<dbReference type="Gene3D" id="1.10.340.30">
    <property type="entry name" value="Hypothetical protein, domain 2"/>
    <property type="match status" value="1"/>
</dbReference>
<dbReference type="InterPro" id="IPR003265">
    <property type="entry name" value="HhH-GPD_domain"/>
</dbReference>
<dbReference type="InterPro" id="IPR011257">
    <property type="entry name" value="DNA_glycosylase"/>
</dbReference>
<dbReference type="GO" id="GO:0003684">
    <property type="term" value="F:damaged DNA binding"/>
    <property type="evidence" value="ECO:0007669"/>
    <property type="project" value="InterPro"/>
</dbReference>
<dbReference type="PANTHER" id="PTHR10242">
    <property type="entry name" value="8-OXOGUANINE DNA GLYCOSYLASE"/>
    <property type="match status" value="1"/>
</dbReference>
<name>A0A9D1T9L2_9FIRM</name>
<evidence type="ECO:0000256" key="2">
    <source>
        <dbReference type="ARBA" id="ARBA00012720"/>
    </source>
</evidence>
<dbReference type="GO" id="GO:0008534">
    <property type="term" value="F:oxidized purine nucleobase lesion DNA N-glycosylase activity"/>
    <property type="evidence" value="ECO:0007669"/>
    <property type="project" value="InterPro"/>
</dbReference>
<dbReference type="InterPro" id="IPR052054">
    <property type="entry name" value="Oxidative_DNA_repair_enzyme"/>
</dbReference>
<dbReference type="Gene3D" id="1.10.1670.10">
    <property type="entry name" value="Helix-hairpin-Helix base-excision DNA repair enzymes (C-terminal)"/>
    <property type="match status" value="1"/>
</dbReference>
<dbReference type="InterPro" id="IPR012904">
    <property type="entry name" value="OGG_N"/>
</dbReference>
<evidence type="ECO:0000313" key="11">
    <source>
        <dbReference type="EMBL" id="HIV24671.1"/>
    </source>
</evidence>
<gene>
    <name evidence="11" type="ORF">IAB71_02605</name>
</gene>
<dbReference type="AlphaFoldDB" id="A0A9D1T9L2"/>
<evidence type="ECO:0000256" key="7">
    <source>
        <dbReference type="ARBA" id="ARBA00023268"/>
    </source>
</evidence>
<evidence type="ECO:0000256" key="1">
    <source>
        <dbReference type="ARBA" id="ARBA00010679"/>
    </source>
</evidence>
<dbReference type="InterPro" id="IPR023170">
    <property type="entry name" value="HhH_base_excis_C"/>
</dbReference>
<evidence type="ECO:0000259" key="10">
    <source>
        <dbReference type="SMART" id="SM00478"/>
    </source>
</evidence>
<evidence type="ECO:0000256" key="8">
    <source>
        <dbReference type="ARBA" id="ARBA00023295"/>
    </source>
</evidence>
<dbReference type="EC" id="4.2.99.18" evidence="2"/>
<evidence type="ECO:0000256" key="5">
    <source>
        <dbReference type="ARBA" id="ARBA00023204"/>
    </source>
</evidence>
<keyword evidence="3" id="KW-0227">DNA damage</keyword>